<accession>A0A1G9CMX6</accession>
<keyword evidence="3" id="KW-0808">Transferase</keyword>
<feature type="transmembrane region" description="Helical" evidence="1">
    <location>
        <begin position="49"/>
        <end position="70"/>
    </location>
</feature>
<reference evidence="3 4" key="1">
    <citation type="submission" date="2016-10" db="EMBL/GenBank/DDBJ databases">
        <authorList>
            <person name="de Groot N.N."/>
        </authorList>
    </citation>
    <scope>NUCLEOTIDE SEQUENCE [LARGE SCALE GENOMIC DNA]</scope>
    <source>
        <strain evidence="3 4">CGMCC 1.5382</strain>
    </source>
</reference>
<dbReference type="EMBL" id="FNFU01000007">
    <property type="protein sequence ID" value="SDK53051.1"/>
    <property type="molecule type" value="Genomic_DNA"/>
</dbReference>
<keyword evidence="1" id="KW-1133">Transmembrane helix</keyword>
<feature type="transmembrane region" description="Helical" evidence="1">
    <location>
        <begin position="139"/>
        <end position="165"/>
    </location>
</feature>
<feature type="transmembrane region" description="Helical" evidence="1">
    <location>
        <begin position="82"/>
        <end position="101"/>
    </location>
</feature>
<keyword evidence="1" id="KW-0812">Transmembrane</keyword>
<dbReference type="OrthoDB" id="144293at2"/>
<evidence type="ECO:0000256" key="1">
    <source>
        <dbReference type="SAM" id="Phobius"/>
    </source>
</evidence>
<dbReference type="Proteomes" id="UP000198701">
    <property type="component" value="Unassembled WGS sequence"/>
</dbReference>
<dbReference type="InterPro" id="IPR036890">
    <property type="entry name" value="HATPase_C_sf"/>
</dbReference>
<dbReference type="GO" id="GO:0016301">
    <property type="term" value="F:kinase activity"/>
    <property type="evidence" value="ECO:0007669"/>
    <property type="project" value="UniProtKB-KW"/>
</dbReference>
<dbReference type="SUPFAM" id="SSF55874">
    <property type="entry name" value="ATPase domain of HSP90 chaperone/DNA topoisomerase II/histidine kinase"/>
    <property type="match status" value="1"/>
</dbReference>
<dbReference type="InterPro" id="IPR003594">
    <property type="entry name" value="HATPase_dom"/>
</dbReference>
<dbReference type="AlphaFoldDB" id="A0A1G9CMX6"/>
<dbReference type="Pfam" id="PF02518">
    <property type="entry name" value="HATPase_c"/>
    <property type="match status" value="1"/>
</dbReference>
<evidence type="ECO:0000259" key="2">
    <source>
        <dbReference type="Pfam" id="PF02518"/>
    </source>
</evidence>
<name>A0A1G9CMX6_9MICO</name>
<keyword evidence="1" id="KW-0472">Membrane</keyword>
<evidence type="ECO:0000313" key="4">
    <source>
        <dbReference type="Proteomes" id="UP000198701"/>
    </source>
</evidence>
<organism evidence="3 4">
    <name type="scientific">Cryobacterium psychrotolerans</name>
    <dbReference type="NCBI Taxonomy" id="386301"/>
    <lineage>
        <taxon>Bacteria</taxon>
        <taxon>Bacillati</taxon>
        <taxon>Actinomycetota</taxon>
        <taxon>Actinomycetes</taxon>
        <taxon>Micrococcales</taxon>
        <taxon>Microbacteriaceae</taxon>
        <taxon>Cryobacterium</taxon>
    </lineage>
</organism>
<keyword evidence="4" id="KW-1185">Reference proteome</keyword>
<evidence type="ECO:0000313" key="3">
    <source>
        <dbReference type="EMBL" id="SDK53051.1"/>
    </source>
</evidence>
<keyword evidence="3" id="KW-0418">Kinase</keyword>
<feature type="transmembrane region" description="Helical" evidence="1">
    <location>
        <begin position="186"/>
        <end position="209"/>
    </location>
</feature>
<protein>
    <submittedName>
        <fullName evidence="3">Signal transduction histidine kinase</fullName>
    </submittedName>
</protein>
<dbReference type="RefSeq" id="WP_135109396.1">
    <property type="nucleotide sequence ID" value="NZ_SOHP01000035.1"/>
</dbReference>
<dbReference type="STRING" id="386301.SAMN05216282_107112"/>
<feature type="domain" description="Histidine kinase/HSP90-like ATPase" evidence="2">
    <location>
        <begin position="335"/>
        <end position="427"/>
    </location>
</feature>
<proteinExistence type="predicted"/>
<gene>
    <name evidence="3" type="ORF">SAMN05216282_107112</name>
</gene>
<sequence length="461" mass="47498">MRAPRPAPSPGDGGTVRSVAFGADPLEVELLGKARQPRKPISRAQIETVVSRSVAGVGVVFALQALPVMIEQLQVRLPAVGVIGPVILAVALGFVVLATTFKVGIKTATGSVAMIYLLALMAWPFLMRDPEQVLDGVPWLWFLCTVATSCAAIAFPLFWAAGYTLAIPVLYGVLRVTPSGGGADGLLASLDAVYAMLLGLVVLIIIAMLRQAAAAVDAAQLNALDRYALAVRQHATESERVEVDSIVHDTVLATLLSAAGARNATAARLAAVMARNSLDRLEEAGSASVSDETVIPFEVLSRRIRDAAAAIASSFVVTEQDLGAATVPVHAAEALYSASVQAMVNSLEHAGTAGAAVARTLTMGPNARGGCTIEIADTGVGFDPALVPGERLGLRVSIQERVTSAGGSVVVRTGVGRGTRIVIDWPRSAGAADPLVGLVPPEELPLLPLADAAPTDAGPTA</sequence>
<dbReference type="Gene3D" id="3.30.565.10">
    <property type="entry name" value="Histidine kinase-like ATPase, C-terminal domain"/>
    <property type="match status" value="1"/>
</dbReference>
<feature type="transmembrane region" description="Helical" evidence="1">
    <location>
        <begin position="108"/>
        <end position="127"/>
    </location>
</feature>